<accession>A0A1D7THL2</accession>
<evidence type="ECO:0000313" key="3">
    <source>
        <dbReference type="Proteomes" id="UP000094609"/>
    </source>
</evidence>
<protein>
    <submittedName>
        <fullName evidence="2">Membrane protein</fullName>
    </submittedName>
</protein>
<keyword evidence="1" id="KW-0812">Transmembrane</keyword>
<gene>
    <name evidence="2" type="ORF">SHALO_0706</name>
</gene>
<dbReference type="EMBL" id="CP017111">
    <property type="protein sequence ID" value="AOO64489.1"/>
    <property type="molecule type" value="Genomic_DNA"/>
</dbReference>
<evidence type="ECO:0000313" key="2">
    <source>
        <dbReference type="EMBL" id="AOO64489.1"/>
    </source>
</evidence>
<dbReference type="AlphaFoldDB" id="A0A1D7THL2"/>
<dbReference type="STRING" id="1193502.SHALO_0706"/>
<organism evidence="2 3">
    <name type="scientific">Sulfurospirillum halorespirans DSM 13726</name>
    <dbReference type="NCBI Taxonomy" id="1193502"/>
    <lineage>
        <taxon>Bacteria</taxon>
        <taxon>Pseudomonadati</taxon>
        <taxon>Campylobacterota</taxon>
        <taxon>Epsilonproteobacteria</taxon>
        <taxon>Campylobacterales</taxon>
        <taxon>Sulfurospirillaceae</taxon>
        <taxon>Sulfurospirillum</taxon>
    </lineage>
</organism>
<dbReference type="PATRIC" id="fig|1193502.14.peg.710"/>
<dbReference type="KEGG" id="shal:SHALO_0706"/>
<proteinExistence type="predicted"/>
<evidence type="ECO:0000256" key="1">
    <source>
        <dbReference type="SAM" id="Phobius"/>
    </source>
</evidence>
<dbReference type="Proteomes" id="UP000094609">
    <property type="component" value="Chromosome"/>
</dbReference>
<keyword evidence="3" id="KW-1185">Reference proteome</keyword>
<reference evidence="3" key="1">
    <citation type="submission" date="2016-08" db="EMBL/GenBank/DDBJ databases">
        <title>Complete genome sequence of the organohalide-respiring Epsilonproteobacterium Sulfurospirillum halorespirans.</title>
        <authorList>
            <person name="Goris T."/>
            <person name="Zimmermann J."/>
            <person name="Schenz B."/>
            <person name="Lemos M."/>
            <person name="Hackermueller J."/>
            <person name="Diekert G."/>
        </authorList>
    </citation>
    <scope>NUCLEOTIDE SEQUENCE [LARGE SCALE GENOMIC DNA]</scope>
    <source>
        <strain>DSM 13726</strain>
        <strain evidence="3">PCE-M2</strain>
    </source>
</reference>
<name>A0A1D7THL2_9BACT</name>
<keyword evidence="1" id="KW-0472">Membrane</keyword>
<keyword evidence="1" id="KW-1133">Transmembrane helix</keyword>
<feature type="transmembrane region" description="Helical" evidence="1">
    <location>
        <begin position="147"/>
        <end position="166"/>
    </location>
</feature>
<sequence length="289" mass="32625">MRLFVALLVLVSWVNASNLLTYNVYERSDRVDVMLSFDAPHEGSISQKNDATSITLTINDLGYDKMIEKSINSNIIQELTIIPEKNNTLKVVLKSDKKVSVVASKTVDGFGLRIRSSVMQAPTQSSSETVSSSLPTAPSSSVDLIDMRYIIVIAILLFLVIVMFWIKKRLAIQTIKPSNAAQKGGKSWLFNPKTGTQQEVTLLHKKQIDNQNSVVLFEYGTIKYLVMTGNSNVLLEKFQNGEVKDDTDFEKVFEENRRRLDDYLKLQDNKLSTYKNKASADYTPIDELR</sequence>
<dbReference type="RefSeq" id="WP_069477386.1">
    <property type="nucleotide sequence ID" value="NZ_CP017111.1"/>
</dbReference>